<dbReference type="NCBIfam" id="TIGR01401">
    <property type="entry name" value="fliR_like_III"/>
    <property type="match status" value="1"/>
</dbReference>
<name>A0A0W0HF14_PSEVI</name>
<evidence type="ECO:0000313" key="9">
    <source>
        <dbReference type="Proteomes" id="UP000053048"/>
    </source>
</evidence>
<feature type="transmembrane region" description="Helical" evidence="7">
    <location>
        <begin position="218"/>
        <end position="236"/>
    </location>
</feature>
<organism evidence="8 9">
    <name type="scientific">Pseudomonas viridiflava ICMP 13104</name>
    <dbReference type="NCBI Taxonomy" id="1198305"/>
    <lineage>
        <taxon>Bacteria</taxon>
        <taxon>Pseudomonadati</taxon>
        <taxon>Pseudomonadota</taxon>
        <taxon>Gammaproteobacteria</taxon>
        <taxon>Pseudomonadales</taxon>
        <taxon>Pseudomonadaceae</taxon>
        <taxon>Pseudomonas</taxon>
    </lineage>
</organism>
<reference evidence="8 9" key="1">
    <citation type="submission" date="2015-09" db="EMBL/GenBank/DDBJ databases">
        <title>Genome sequence of ICMP 13104.</title>
        <authorList>
            <person name="Visnovsky S."/>
            <person name="Lu A."/>
            <person name="Panda P."/>
            <person name="Pitman A."/>
        </authorList>
    </citation>
    <scope>NUCLEOTIDE SEQUENCE [LARGE SCALE GENOMIC DNA]</scope>
    <source>
        <strain evidence="8 9">ICMP 13104</strain>
    </source>
</reference>
<dbReference type="GO" id="GO:0005886">
    <property type="term" value="C:plasma membrane"/>
    <property type="evidence" value="ECO:0007669"/>
    <property type="project" value="UniProtKB-SubCell"/>
</dbReference>
<dbReference type="GO" id="GO:0006605">
    <property type="term" value="P:protein targeting"/>
    <property type="evidence" value="ECO:0007669"/>
    <property type="project" value="UniProtKB-UniRule"/>
</dbReference>
<feature type="transmembrane region" description="Helical" evidence="7">
    <location>
        <begin position="134"/>
        <end position="152"/>
    </location>
</feature>
<dbReference type="Proteomes" id="UP000053048">
    <property type="component" value="Unassembled WGS sequence"/>
</dbReference>
<comment type="caution">
    <text evidence="8">The sequence shown here is derived from an EMBL/GenBank/DDBJ whole genome shotgun (WGS) entry which is preliminary data.</text>
</comment>
<dbReference type="InterPro" id="IPR006304">
    <property type="entry name" value="T3SS_SpaR/YscT"/>
</dbReference>
<dbReference type="PANTHER" id="PTHR30065:SF1">
    <property type="entry name" value="SURFACE PRESENTATION OF ANTIGENS PROTEIN SPAR"/>
    <property type="match status" value="1"/>
</dbReference>
<evidence type="ECO:0000256" key="6">
    <source>
        <dbReference type="ARBA" id="ARBA00023136"/>
    </source>
</evidence>
<evidence type="ECO:0000256" key="2">
    <source>
        <dbReference type="ARBA" id="ARBA00009772"/>
    </source>
</evidence>
<evidence type="ECO:0000256" key="7">
    <source>
        <dbReference type="RuleBase" id="RU362072"/>
    </source>
</evidence>
<comment type="similarity">
    <text evidence="2 7">Belongs to the FliR/MopE/SpaR family.</text>
</comment>
<comment type="subcellular location">
    <subcellularLocation>
        <location evidence="1 7">Cell membrane</location>
        <topology evidence="1 7">Multi-pass membrane protein</topology>
    </subcellularLocation>
</comment>
<protein>
    <submittedName>
        <fullName evidence="8">Type III secretion system protein</fullName>
    </submittedName>
</protein>
<evidence type="ECO:0000313" key="8">
    <source>
        <dbReference type="EMBL" id="KTB59283.1"/>
    </source>
</evidence>
<keyword evidence="9" id="KW-1185">Reference proteome</keyword>
<feature type="transmembrane region" description="Helical" evidence="7">
    <location>
        <begin position="12"/>
        <end position="34"/>
    </location>
</feature>
<dbReference type="Pfam" id="PF01311">
    <property type="entry name" value="Bac_export_1"/>
    <property type="match status" value="1"/>
</dbReference>
<evidence type="ECO:0000256" key="4">
    <source>
        <dbReference type="ARBA" id="ARBA00022692"/>
    </source>
</evidence>
<proteinExistence type="inferred from homology"/>
<accession>A0A0W0HF14</accession>
<gene>
    <name evidence="8" type="ORF">AO067_23085</name>
</gene>
<keyword evidence="3 7" id="KW-1003">Cell membrane</keyword>
<dbReference type="EMBL" id="LKEJ01000150">
    <property type="protein sequence ID" value="KTB59283.1"/>
    <property type="molecule type" value="Genomic_DNA"/>
</dbReference>
<evidence type="ECO:0000256" key="1">
    <source>
        <dbReference type="ARBA" id="ARBA00004651"/>
    </source>
</evidence>
<dbReference type="PRINTS" id="PR00953">
    <property type="entry name" value="TYPE3IMRPROT"/>
</dbReference>
<keyword evidence="6 7" id="KW-0472">Membrane</keyword>
<keyword evidence="5 7" id="KW-1133">Transmembrane helix</keyword>
<sequence length="275" mass="29300">MPLHAEDFFELILGMGLAMARLVPCMLLVPAFCFKYLKGPLRYAVVAVVAMIPAPGISRALTSLNEDWFAIGGLLLKEAVLGTLLGMLLYAPFWMFASVGALLDSQRGALSGGQINPSLGPDATPLGELFQETLIMLVIVTGGLSMITQVIWDSYSVWPPTSWLPGMTAEGLDVFLGQLNQTLQHMMLYAAPFIGLLLLIEAALAIIGLYAQQLNVSILAMPAKSMAGLAFLLIYLPTLLELGTGQLTQLADLKSLADLPADPAGTGHWPADTTG</sequence>
<dbReference type="AlphaFoldDB" id="A0A0W0HF14"/>
<dbReference type="PANTHER" id="PTHR30065">
    <property type="entry name" value="FLAGELLAR BIOSYNTHETIC PROTEIN FLIR"/>
    <property type="match status" value="1"/>
</dbReference>
<feature type="transmembrane region" description="Helical" evidence="7">
    <location>
        <begin position="81"/>
        <end position="103"/>
    </location>
</feature>
<evidence type="ECO:0000256" key="3">
    <source>
        <dbReference type="ARBA" id="ARBA00022475"/>
    </source>
</evidence>
<feature type="transmembrane region" description="Helical" evidence="7">
    <location>
        <begin position="41"/>
        <end position="61"/>
    </location>
</feature>
<feature type="transmembrane region" description="Helical" evidence="7">
    <location>
        <begin position="186"/>
        <end position="211"/>
    </location>
</feature>
<dbReference type="InterPro" id="IPR002010">
    <property type="entry name" value="T3SS_IM_R"/>
</dbReference>
<keyword evidence="4 7" id="KW-0812">Transmembrane</keyword>
<evidence type="ECO:0000256" key="5">
    <source>
        <dbReference type="ARBA" id="ARBA00022989"/>
    </source>
</evidence>